<dbReference type="AlphaFoldDB" id="A0A942E543"/>
<dbReference type="Proteomes" id="UP000680348">
    <property type="component" value="Unassembled WGS sequence"/>
</dbReference>
<dbReference type="EMBL" id="JAGWCR010000012">
    <property type="protein sequence ID" value="MBS3651146.1"/>
    <property type="molecule type" value="Genomic_DNA"/>
</dbReference>
<keyword evidence="2" id="KW-1185">Reference proteome</keyword>
<dbReference type="RefSeq" id="WP_188256697.1">
    <property type="nucleotide sequence ID" value="NZ_JABVCF010000012.1"/>
</dbReference>
<accession>A0A942E543</accession>
<name>A0A942E543_9HYPH</name>
<dbReference type="InterPro" id="IPR054233">
    <property type="entry name" value="DUF6958"/>
</dbReference>
<evidence type="ECO:0000313" key="2">
    <source>
        <dbReference type="Proteomes" id="UP000680348"/>
    </source>
</evidence>
<organism evidence="1 2">
    <name type="scientific">Pseudaminobacter soli</name>
    <name type="common">ex Zhang et al. 2022</name>
    <dbReference type="NCBI Taxonomy" id="2831468"/>
    <lineage>
        <taxon>Bacteria</taxon>
        <taxon>Pseudomonadati</taxon>
        <taxon>Pseudomonadota</taxon>
        <taxon>Alphaproteobacteria</taxon>
        <taxon>Hyphomicrobiales</taxon>
        <taxon>Phyllobacteriaceae</taxon>
        <taxon>Pseudaminobacter</taxon>
    </lineage>
</organism>
<evidence type="ECO:0000313" key="1">
    <source>
        <dbReference type="EMBL" id="MBS3651146.1"/>
    </source>
</evidence>
<gene>
    <name evidence="1" type="ORF">KEU06_21260</name>
</gene>
<dbReference type="Pfam" id="PF22278">
    <property type="entry name" value="DUF6958"/>
    <property type="match status" value="1"/>
</dbReference>
<proteinExistence type="predicted"/>
<comment type="caution">
    <text evidence="1">The sequence shown here is derived from an EMBL/GenBank/DDBJ whole genome shotgun (WGS) entry which is preliminary data.</text>
</comment>
<reference evidence="1" key="1">
    <citation type="submission" date="2021-04" db="EMBL/GenBank/DDBJ databases">
        <title>Pseudaminobacter soli sp. nov., isolated from paddy soil contaminated by heavy metals.</title>
        <authorList>
            <person name="Zhang K."/>
        </authorList>
    </citation>
    <scope>NUCLEOTIDE SEQUENCE</scope>
    <source>
        <strain evidence="1">19-2017</strain>
    </source>
</reference>
<protein>
    <submittedName>
        <fullName evidence="1">Uncharacterized protein</fullName>
    </submittedName>
</protein>
<sequence length="97" mass="10698">MAKEPTIEVENMISPGSRYRVNAAKYEAMKDAMLAILPDRAPGLSVSEIKAAALPLLPDELFPGGDKAGWWIKCVQLDLEAKSVLKRTSKPVRLYRA</sequence>